<dbReference type="GO" id="GO:0016433">
    <property type="term" value="F:rRNA (adenine) methyltransferase activity"/>
    <property type="evidence" value="ECO:0007669"/>
    <property type="project" value="UniProtKB-UniRule"/>
</dbReference>
<dbReference type="EC" id="2.1.1.-" evidence="4"/>
<feature type="compositionally biased region" description="Basic residues" evidence="5">
    <location>
        <begin position="1"/>
        <end position="14"/>
    </location>
</feature>
<feature type="binding site" evidence="4">
    <location>
        <position position="141"/>
    </location>
    <ligand>
        <name>S-adenosyl-L-methionine</name>
        <dbReference type="ChEBI" id="CHEBI:59789"/>
    </ligand>
</feature>
<gene>
    <name evidence="6" type="ORF">D0Z07_5410</name>
</gene>
<evidence type="ECO:0000313" key="6">
    <source>
        <dbReference type="EMBL" id="KAG0648512.1"/>
    </source>
</evidence>
<dbReference type="HAMAP" id="MF_03044">
    <property type="entry name" value="BMT2"/>
    <property type="match status" value="1"/>
</dbReference>
<evidence type="ECO:0000256" key="2">
    <source>
        <dbReference type="ARBA" id="ARBA00022679"/>
    </source>
</evidence>
<dbReference type="InterPro" id="IPR021867">
    <property type="entry name" value="Bmt2/SAMTOR"/>
</dbReference>
<dbReference type="Pfam" id="PF11968">
    <property type="entry name" value="Bmt2"/>
    <property type="match status" value="1"/>
</dbReference>
<proteinExistence type="inferred from homology"/>
<evidence type="ECO:0000256" key="4">
    <source>
        <dbReference type="HAMAP-Rule" id="MF_03044"/>
    </source>
</evidence>
<reference evidence="6" key="1">
    <citation type="submission" date="2019-07" db="EMBL/GenBank/DDBJ databases">
        <title>Hyphodiscus hymeniophilus genome sequencing and assembly.</title>
        <authorList>
            <person name="Kramer G."/>
            <person name="Nodwell J."/>
        </authorList>
    </citation>
    <scope>NUCLEOTIDE SEQUENCE</scope>
    <source>
        <strain evidence="6">ATCC 34498</strain>
    </source>
</reference>
<organism evidence="6 7">
    <name type="scientific">Hyphodiscus hymeniophilus</name>
    <dbReference type="NCBI Taxonomy" id="353542"/>
    <lineage>
        <taxon>Eukaryota</taxon>
        <taxon>Fungi</taxon>
        <taxon>Dikarya</taxon>
        <taxon>Ascomycota</taxon>
        <taxon>Pezizomycotina</taxon>
        <taxon>Leotiomycetes</taxon>
        <taxon>Helotiales</taxon>
        <taxon>Hyphodiscaceae</taxon>
        <taxon>Hyphodiscus</taxon>
    </lineage>
</organism>
<comment type="function">
    <text evidence="4">S-adenosyl-L-methionine-dependent methyltransferase that specifically methylates the N(1) position of an adenine present in helix 65 in 25S rRNA.</text>
</comment>
<dbReference type="GO" id="GO:0005730">
    <property type="term" value="C:nucleolus"/>
    <property type="evidence" value="ECO:0007669"/>
    <property type="project" value="UniProtKB-SubCell"/>
</dbReference>
<dbReference type="EMBL" id="VNKQ01000010">
    <property type="protein sequence ID" value="KAG0648512.1"/>
    <property type="molecule type" value="Genomic_DNA"/>
</dbReference>
<dbReference type="AlphaFoldDB" id="A0A9P6VIE0"/>
<evidence type="ECO:0000256" key="3">
    <source>
        <dbReference type="ARBA" id="ARBA00022691"/>
    </source>
</evidence>
<dbReference type="OrthoDB" id="5954793at2759"/>
<keyword evidence="7" id="KW-1185">Reference proteome</keyword>
<dbReference type="PANTHER" id="PTHR21008">
    <property type="entry name" value="S-ADENOSYLMETHIONINE SENSOR UPSTREAM OF MTORC1-RELATED"/>
    <property type="match status" value="1"/>
</dbReference>
<dbReference type="Proteomes" id="UP000785200">
    <property type="component" value="Unassembled WGS sequence"/>
</dbReference>
<sequence>MAPKGKNKKLKSLSHGRPPTAKPSRAISSKASRTLIRSHHALEKSKAQALAEGNAVLATSLQHQIDAQGGLERYQRASLQGQSHERGGDSSKILMEWLQPLVPALKNHAANDMSLRLLEIGALSVSNACSRSKLFDIERIDLKSQAEGIKQQDFMERPLPKDGSEQFDILSLSLVLNFVPDAAGKGKMLLRTLEFLKEPKYLEDHGEFLPALFLVLPASCVTNSRYMDEAKLEAIMESIGYVNTRKKLSNKLVYYLWRMASSVSRPATSFKKAEVRSGKDRNNFAIVLK</sequence>
<feature type="region of interest" description="Disordered" evidence="5">
    <location>
        <begin position="1"/>
        <end position="32"/>
    </location>
</feature>
<feature type="binding site" evidence="4">
    <location>
        <position position="121"/>
    </location>
    <ligand>
        <name>S-adenosyl-L-methionine</name>
        <dbReference type="ChEBI" id="CHEBI:59789"/>
    </ligand>
</feature>
<keyword evidence="2 4" id="KW-0808">Transferase</keyword>
<accession>A0A9P6VIE0</accession>
<keyword evidence="1 4" id="KW-0489">Methyltransferase</keyword>
<evidence type="ECO:0000256" key="1">
    <source>
        <dbReference type="ARBA" id="ARBA00022603"/>
    </source>
</evidence>
<evidence type="ECO:0000313" key="7">
    <source>
        <dbReference type="Proteomes" id="UP000785200"/>
    </source>
</evidence>
<keyword evidence="4" id="KW-0539">Nucleus</keyword>
<evidence type="ECO:0000256" key="5">
    <source>
        <dbReference type="SAM" id="MobiDB-lite"/>
    </source>
</evidence>
<comment type="similarity">
    <text evidence="4">Belongs to the BMT2 family.</text>
</comment>
<keyword evidence="3 4" id="KW-0949">S-adenosyl-L-methionine</keyword>
<comment type="caution">
    <text evidence="6">The sequence shown here is derived from an EMBL/GenBank/DDBJ whole genome shotgun (WGS) entry which is preliminary data.</text>
</comment>
<name>A0A9P6VIE0_9HELO</name>
<dbReference type="PANTHER" id="PTHR21008:SF1">
    <property type="entry name" value="25S RRNA (ADENINE(2142)-N(1))-METHYLTRANSFERASE"/>
    <property type="match status" value="1"/>
</dbReference>
<protein>
    <recommendedName>
        <fullName evidence="4">25S rRNA adenine-N(1) methyltransferase</fullName>
        <ecNumber evidence="4">2.1.1.-</ecNumber>
    </recommendedName>
</protein>
<comment type="subcellular location">
    <subcellularLocation>
        <location evidence="4">Nucleus</location>
        <location evidence="4">Nucleolus</location>
    </subcellularLocation>
</comment>